<gene>
    <name evidence="2" type="ORF">M407DRAFT_32563</name>
</gene>
<dbReference type="HOGENOM" id="CLU_1262341_0_0_1"/>
<keyword evidence="1" id="KW-1133">Transmembrane helix</keyword>
<organism evidence="2 3">
    <name type="scientific">Tulasnella calospora MUT 4182</name>
    <dbReference type="NCBI Taxonomy" id="1051891"/>
    <lineage>
        <taxon>Eukaryota</taxon>
        <taxon>Fungi</taxon>
        <taxon>Dikarya</taxon>
        <taxon>Basidiomycota</taxon>
        <taxon>Agaricomycotina</taxon>
        <taxon>Agaricomycetes</taxon>
        <taxon>Cantharellales</taxon>
        <taxon>Tulasnellaceae</taxon>
        <taxon>Tulasnella</taxon>
    </lineage>
</organism>
<evidence type="ECO:0000313" key="2">
    <source>
        <dbReference type="EMBL" id="KIO17767.1"/>
    </source>
</evidence>
<feature type="transmembrane region" description="Helical" evidence="1">
    <location>
        <begin position="111"/>
        <end position="131"/>
    </location>
</feature>
<sequence>MVAASDRQEKEEATLLSAVVVTLFSTTYSTNTTAGFRTANALFATSLVLSLATGVASFLAMEWLAWSSSQELRSASVLYRMMRTAVRSGLMHSAIFSFFTGLLVLLWEVTPVSVCIMPTIISISFGLYYVAATVRPIYMTGWKGTGQFDAVDVRGLRVQVWTPFSVGTQRVANYIWATVLGPLQRGIQQLSPSLRHRESTTMDIEAQVDSLAAFKITKG</sequence>
<protein>
    <submittedName>
        <fullName evidence="2">Uncharacterized protein</fullName>
    </submittedName>
</protein>
<keyword evidence="1" id="KW-0812">Transmembrane</keyword>
<name>A0A0C3L8B6_9AGAM</name>
<evidence type="ECO:0000313" key="3">
    <source>
        <dbReference type="Proteomes" id="UP000054248"/>
    </source>
</evidence>
<keyword evidence="1" id="KW-0472">Membrane</keyword>
<reference evidence="3" key="2">
    <citation type="submission" date="2015-01" db="EMBL/GenBank/DDBJ databases">
        <title>Evolutionary Origins and Diversification of the Mycorrhizal Mutualists.</title>
        <authorList>
            <consortium name="DOE Joint Genome Institute"/>
            <consortium name="Mycorrhizal Genomics Consortium"/>
            <person name="Kohler A."/>
            <person name="Kuo A."/>
            <person name="Nagy L.G."/>
            <person name="Floudas D."/>
            <person name="Copeland A."/>
            <person name="Barry K.W."/>
            <person name="Cichocki N."/>
            <person name="Veneault-Fourrey C."/>
            <person name="LaButti K."/>
            <person name="Lindquist E.A."/>
            <person name="Lipzen A."/>
            <person name="Lundell T."/>
            <person name="Morin E."/>
            <person name="Murat C."/>
            <person name="Riley R."/>
            <person name="Ohm R."/>
            <person name="Sun H."/>
            <person name="Tunlid A."/>
            <person name="Henrissat B."/>
            <person name="Grigoriev I.V."/>
            <person name="Hibbett D.S."/>
            <person name="Martin F."/>
        </authorList>
    </citation>
    <scope>NUCLEOTIDE SEQUENCE [LARGE SCALE GENOMIC DNA]</scope>
    <source>
        <strain evidence="3">MUT 4182</strain>
    </source>
</reference>
<feature type="transmembrane region" description="Helical" evidence="1">
    <location>
        <begin position="12"/>
        <end position="29"/>
    </location>
</feature>
<keyword evidence="3" id="KW-1185">Reference proteome</keyword>
<dbReference type="Proteomes" id="UP000054248">
    <property type="component" value="Unassembled WGS sequence"/>
</dbReference>
<proteinExistence type="predicted"/>
<feature type="transmembrane region" description="Helical" evidence="1">
    <location>
        <begin position="85"/>
        <end position="105"/>
    </location>
</feature>
<evidence type="ECO:0000256" key="1">
    <source>
        <dbReference type="SAM" id="Phobius"/>
    </source>
</evidence>
<accession>A0A0C3L8B6</accession>
<dbReference type="AlphaFoldDB" id="A0A0C3L8B6"/>
<dbReference type="OrthoDB" id="3228168at2759"/>
<dbReference type="EMBL" id="KN823345">
    <property type="protein sequence ID" value="KIO17767.1"/>
    <property type="molecule type" value="Genomic_DNA"/>
</dbReference>
<reference evidence="2 3" key="1">
    <citation type="submission" date="2014-04" db="EMBL/GenBank/DDBJ databases">
        <authorList>
            <consortium name="DOE Joint Genome Institute"/>
            <person name="Kuo A."/>
            <person name="Girlanda M."/>
            <person name="Perotto S."/>
            <person name="Kohler A."/>
            <person name="Nagy L.G."/>
            <person name="Floudas D."/>
            <person name="Copeland A."/>
            <person name="Barry K.W."/>
            <person name="Cichocki N."/>
            <person name="Veneault-Fourrey C."/>
            <person name="LaButti K."/>
            <person name="Lindquist E.A."/>
            <person name="Lipzen A."/>
            <person name="Lundell T."/>
            <person name="Morin E."/>
            <person name="Murat C."/>
            <person name="Sun H."/>
            <person name="Tunlid A."/>
            <person name="Henrissat B."/>
            <person name="Grigoriev I.V."/>
            <person name="Hibbett D.S."/>
            <person name="Martin F."/>
            <person name="Nordberg H.P."/>
            <person name="Cantor M.N."/>
            <person name="Hua S.X."/>
        </authorList>
    </citation>
    <scope>NUCLEOTIDE SEQUENCE [LARGE SCALE GENOMIC DNA]</scope>
    <source>
        <strain evidence="2 3">MUT 4182</strain>
    </source>
</reference>
<feature type="transmembrane region" description="Helical" evidence="1">
    <location>
        <begin position="41"/>
        <end position="64"/>
    </location>
</feature>